<feature type="transmembrane region" description="Helical" evidence="13">
    <location>
        <begin position="7"/>
        <end position="25"/>
    </location>
</feature>
<evidence type="ECO:0000256" key="4">
    <source>
        <dbReference type="ARBA" id="ARBA00022670"/>
    </source>
</evidence>
<organism evidence="15 16">
    <name type="scientific">Loxostege sticticalis</name>
    <name type="common">Beet webworm moth</name>
    <dbReference type="NCBI Taxonomy" id="481309"/>
    <lineage>
        <taxon>Eukaryota</taxon>
        <taxon>Metazoa</taxon>
        <taxon>Ecdysozoa</taxon>
        <taxon>Arthropoda</taxon>
        <taxon>Hexapoda</taxon>
        <taxon>Insecta</taxon>
        <taxon>Pterygota</taxon>
        <taxon>Neoptera</taxon>
        <taxon>Endopterygota</taxon>
        <taxon>Lepidoptera</taxon>
        <taxon>Glossata</taxon>
        <taxon>Ditrysia</taxon>
        <taxon>Pyraloidea</taxon>
        <taxon>Crambidae</taxon>
        <taxon>Pyraustinae</taxon>
        <taxon>Loxostege</taxon>
    </lineage>
</organism>
<reference evidence="15 16" key="1">
    <citation type="submission" date="2024-06" db="EMBL/GenBank/DDBJ databases">
        <title>A chromosome-level genome assembly of beet webworm, Loxostege sticticalis.</title>
        <authorList>
            <person name="Zhang Y."/>
        </authorList>
    </citation>
    <scope>NUCLEOTIDE SEQUENCE [LARGE SCALE GENOMIC DNA]</scope>
    <source>
        <strain evidence="15">AQ026</strain>
        <tissue evidence="15">Whole body</tissue>
    </source>
</reference>
<dbReference type="Gene3D" id="3.40.630.10">
    <property type="entry name" value="Zn peptidases"/>
    <property type="match status" value="2"/>
</dbReference>
<dbReference type="PRINTS" id="PR00765">
    <property type="entry name" value="CRBOXYPTASEA"/>
</dbReference>
<dbReference type="InterPro" id="IPR000834">
    <property type="entry name" value="Peptidase_M14"/>
</dbReference>
<dbReference type="InterPro" id="IPR003146">
    <property type="entry name" value="M14A_act_pep"/>
</dbReference>
<dbReference type="InterPro" id="IPR057246">
    <property type="entry name" value="CARBOXYPEPT_ZN_1"/>
</dbReference>
<dbReference type="SUPFAM" id="SSF54897">
    <property type="entry name" value="Protease propeptides/inhibitors"/>
    <property type="match status" value="1"/>
</dbReference>
<proteinExistence type="inferred from homology"/>
<dbReference type="PANTHER" id="PTHR11705:SF140">
    <property type="entry name" value="FI02848P-RELATED"/>
    <property type="match status" value="1"/>
</dbReference>
<comment type="caution">
    <text evidence="11">Lacks conserved residue(s) required for the propagation of feature annotation.</text>
</comment>
<keyword evidence="3" id="KW-0121">Carboxypeptidase</keyword>
<feature type="domain" description="Peptidase M14" evidence="14">
    <location>
        <begin position="585"/>
        <end position="879"/>
    </location>
</feature>
<accession>A0ABR3HHF2</accession>
<protein>
    <recommendedName>
        <fullName evidence="14">Peptidase M14 domain-containing protein</fullName>
    </recommendedName>
</protein>
<evidence type="ECO:0000256" key="7">
    <source>
        <dbReference type="ARBA" id="ARBA00022801"/>
    </source>
</evidence>
<dbReference type="SUPFAM" id="SSF53187">
    <property type="entry name" value="Zn-dependent exopeptidases"/>
    <property type="match status" value="2"/>
</dbReference>
<keyword evidence="6" id="KW-0732">Signal</keyword>
<keyword evidence="16" id="KW-1185">Reference proteome</keyword>
<evidence type="ECO:0000256" key="10">
    <source>
        <dbReference type="ARBA" id="ARBA00023157"/>
    </source>
</evidence>
<dbReference type="CDD" id="cd03860">
    <property type="entry name" value="M14_CP_A-B_like"/>
    <property type="match status" value="1"/>
</dbReference>
<comment type="similarity">
    <text evidence="2 11">Belongs to the peptidase M14 family.</text>
</comment>
<gene>
    <name evidence="15" type="ORF">ABMA27_006046</name>
</gene>
<keyword evidence="8" id="KW-0862">Zinc</keyword>
<dbReference type="Pfam" id="PF00246">
    <property type="entry name" value="Peptidase_M14"/>
    <property type="match status" value="2"/>
</dbReference>
<keyword evidence="5" id="KW-0479">Metal-binding</keyword>
<comment type="caution">
    <text evidence="15">The sequence shown here is derived from an EMBL/GenBank/DDBJ whole genome shotgun (WGS) entry which is preliminary data.</text>
</comment>
<feature type="region of interest" description="Disordered" evidence="12">
    <location>
        <begin position="48"/>
        <end position="68"/>
    </location>
</feature>
<dbReference type="Pfam" id="PF02244">
    <property type="entry name" value="Propep_M14"/>
    <property type="match status" value="1"/>
</dbReference>
<evidence type="ECO:0000256" key="8">
    <source>
        <dbReference type="ARBA" id="ARBA00022833"/>
    </source>
</evidence>
<evidence type="ECO:0000313" key="15">
    <source>
        <dbReference type="EMBL" id="KAL0869839.1"/>
    </source>
</evidence>
<keyword evidence="13" id="KW-1133">Transmembrane helix</keyword>
<evidence type="ECO:0000256" key="6">
    <source>
        <dbReference type="ARBA" id="ARBA00022729"/>
    </source>
</evidence>
<evidence type="ECO:0000256" key="1">
    <source>
        <dbReference type="ARBA" id="ARBA00001947"/>
    </source>
</evidence>
<keyword evidence="4" id="KW-0645">Protease</keyword>
<dbReference type="PROSITE" id="PS00132">
    <property type="entry name" value="CARBOXYPEPT_ZN_1"/>
    <property type="match status" value="1"/>
</dbReference>
<keyword evidence="13" id="KW-0472">Membrane</keyword>
<sequence length="906" mass="103364">MHATLCLRFGILAVCKLSYILTYIFCKCMTILLAKMSDKNRLARVANHHHPKHNHPNHESKTRSNKGKHKVKVQKALTKWPKIQQRRSKMKSRRDAIIRSTRMTPMYLMQQSEEQAADNINDIISFSETTTTAHVHSHTHKNKDDEPVEDLSPYSVSVTLYSRKTIKYQIDKMAKDFPAANISVEVIGRTIEYNDIVMMKVTEKKSEISAYFRADDSKYVDEVSAKKVIFIVHGLSVMGMENIPCLVSNPQFKTLLSFYFSYLDKFDIFLIPMANPDGFVMSKRNYIWNKNMSPQGACSGVALDRNFDVSWNTTTTTQKYQYIKESSSSCSQHFPGLAPFSEPETKAIREVFHHYSHKMSAYLHVHSGSYDFGSFKGDAVLYPKGYTEVQSDDDKYIDLRGEIEEAMKNASFQIISVAVETLHTWYGQISGSSVDYASTVYGVPYAMELVMQPFQDIPDASQSYSENALNEIWRRVLDVIFNNIWRNTNKEDYTLIKLYPKDEYQVSVATHFFDPENKVEVLKTSRGVNDSLDVLVPPDRVAVLEHYAQSNNLRFEVKETEYGRRFEPLDRVPKRRVLRAFNVYDFNSFAAIQEYLETAARRHPQLLTLQNLGTSYQGRRMKLAKISSDPSAGNPIIFIDAGIHAREWVAPAMALYLIHRLTNDPDAIHNELKGVDWYILPVVNPDGYEFTRSNKSNRLWRKTRSKSKSSDCFGVDGNRNYGFKWAVSGVSNNPCDKETYAGPKPFSEPETLMVRSIMMENAKRLKLYVSLHSYGQYLVYPWGYTGEFLPKQWKKLDSLARSVSDAVQRAGGKPFKVMSAGKWYAAAGGSDDYAFGAVGVPYSYTMELTSGHEFIFPRALLPTVLPQFYEGFKAFGAGIRKEFRPIVNRIKAAVPTSSSESSTEED</sequence>
<evidence type="ECO:0000256" key="13">
    <source>
        <dbReference type="SAM" id="Phobius"/>
    </source>
</evidence>
<keyword evidence="7" id="KW-0378">Hydrolase</keyword>
<evidence type="ECO:0000256" key="9">
    <source>
        <dbReference type="ARBA" id="ARBA00023049"/>
    </source>
</evidence>
<evidence type="ECO:0000256" key="3">
    <source>
        <dbReference type="ARBA" id="ARBA00022645"/>
    </source>
</evidence>
<name>A0ABR3HHF2_LOXSC</name>
<feature type="domain" description="Peptidase M14" evidence="14">
    <location>
        <begin position="159"/>
        <end position="476"/>
    </location>
</feature>
<dbReference type="PANTHER" id="PTHR11705">
    <property type="entry name" value="PROTEASE FAMILY M14 CARBOXYPEPTIDASE A,B"/>
    <property type="match status" value="1"/>
</dbReference>
<evidence type="ECO:0000256" key="12">
    <source>
        <dbReference type="SAM" id="MobiDB-lite"/>
    </source>
</evidence>
<comment type="cofactor">
    <cofactor evidence="1">
        <name>Zn(2+)</name>
        <dbReference type="ChEBI" id="CHEBI:29105"/>
    </cofactor>
</comment>
<dbReference type="InterPro" id="IPR036990">
    <property type="entry name" value="M14A-like_propep"/>
</dbReference>
<evidence type="ECO:0000259" key="14">
    <source>
        <dbReference type="PROSITE" id="PS52035"/>
    </source>
</evidence>
<dbReference type="PROSITE" id="PS52035">
    <property type="entry name" value="PEPTIDASE_M14"/>
    <property type="match status" value="2"/>
</dbReference>
<dbReference type="SMART" id="SM00631">
    <property type="entry name" value="Zn_pept"/>
    <property type="match status" value="2"/>
</dbReference>
<dbReference type="Gene3D" id="3.30.70.340">
    <property type="entry name" value="Metallocarboxypeptidase-like"/>
    <property type="match status" value="1"/>
</dbReference>
<keyword evidence="10" id="KW-1015">Disulfide bond</keyword>
<evidence type="ECO:0000256" key="5">
    <source>
        <dbReference type="ARBA" id="ARBA00022723"/>
    </source>
</evidence>
<evidence type="ECO:0000256" key="11">
    <source>
        <dbReference type="PROSITE-ProRule" id="PRU01379"/>
    </source>
</evidence>
<evidence type="ECO:0000256" key="2">
    <source>
        <dbReference type="ARBA" id="ARBA00005988"/>
    </source>
</evidence>
<keyword evidence="9" id="KW-0482">Metalloprotease</keyword>
<dbReference type="EMBL" id="JBEUOH010000019">
    <property type="protein sequence ID" value="KAL0869839.1"/>
    <property type="molecule type" value="Genomic_DNA"/>
</dbReference>
<feature type="active site" description="Proton donor/acceptor" evidence="11">
    <location>
        <position position="847"/>
    </location>
</feature>
<evidence type="ECO:0000313" key="16">
    <source>
        <dbReference type="Proteomes" id="UP001549920"/>
    </source>
</evidence>
<dbReference type="Proteomes" id="UP001549920">
    <property type="component" value="Unassembled WGS sequence"/>
</dbReference>
<keyword evidence="13" id="KW-0812">Transmembrane</keyword>